<evidence type="ECO:0000313" key="13">
    <source>
        <dbReference type="Proteomes" id="UP001296967"/>
    </source>
</evidence>
<evidence type="ECO:0000256" key="8">
    <source>
        <dbReference type="PIRSR" id="PIRSR016262-1"/>
    </source>
</evidence>
<feature type="domain" description="BPL/LPL catalytic" evidence="11">
    <location>
        <begin position="50"/>
        <end position="225"/>
    </location>
</feature>
<dbReference type="PANTHER" id="PTHR10993:SF7">
    <property type="entry name" value="LIPOYLTRANSFERASE 2, MITOCHONDRIAL-RELATED"/>
    <property type="match status" value="1"/>
</dbReference>
<comment type="similarity">
    <text evidence="6 7">Belongs to the LipB family.</text>
</comment>
<comment type="catalytic activity">
    <reaction evidence="6 7">
        <text>octanoyl-[ACP] + L-lysyl-[protein] = N(6)-octanoyl-L-lysyl-[protein] + holo-[ACP] + H(+)</text>
        <dbReference type="Rhea" id="RHEA:17665"/>
        <dbReference type="Rhea" id="RHEA-COMP:9636"/>
        <dbReference type="Rhea" id="RHEA-COMP:9685"/>
        <dbReference type="Rhea" id="RHEA-COMP:9752"/>
        <dbReference type="Rhea" id="RHEA-COMP:9928"/>
        <dbReference type="ChEBI" id="CHEBI:15378"/>
        <dbReference type="ChEBI" id="CHEBI:29969"/>
        <dbReference type="ChEBI" id="CHEBI:64479"/>
        <dbReference type="ChEBI" id="CHEBI:78463"/>
        <dbReference type="ChEBI" id="CHEBI:78809"/>
        <dbReference type="EC" id="2.3.1.181"/>
    </reaction>
</comment>
<evidence type="ECO:0000256" key="4">
    <source>
        <dbReference type="ARBA" id="ARBA00023315"/>
    </source>
</evidence>
<comment type="subcellular location">
    <subcellularLocation>
        <location evidence="6">Cytoplasm</location>
    </subcellularLocation>
</comment>
<comment type="miscellaneous">
    <text evidence="6">In the reaction, the free carboxyl group of octanoic acid is attached via an amide linkage to the epsilon-amino group of a specific lysine residue of lipoyl domains of lipoate-dependent enzymes.</text>
</comment>
<dbReference type="Pfam" id="PF21948">
    <property type="entry name" value="LplA-B_cat"/>
    <property type="match status" value="1"/>
</dbReference>
<dbReference type="CDD" id="cd16444">
    <property type="entry name" value="LipB"/>
    <property type="match status" value="1"/>
</dbReference>
<dbReference type="AlphaFoldDB" id="A0AAJ0UI53"/>
<comment type="function">
    <text evidence="5 6 7">Catalyzes the transfer of endogenously produced octanoic acid from octanoyl-acyl-carrier-protein onto the lipoyl domains of lipoate-dependent enzymes. Lipoyl-ACP can also act as a substrate although octanoyl-ACP is likely to be the physiological substrate.</text>
</comment>
<evidence type="ECO:0000256" key="6">
    <source>
        <dbReference type="HAMAP-Rule" id="MF_00013"/>
    </source>
</evidence>
<reference evidence="12" key="2">
    <citation type="journal article" date="2020" name="Microorganisms">
        <title>Osmotic Adaptation and Compatible Solute Biosynthesis of Phototrophic Bacteria as Revealed from Genome Analyses.</title>
        <authorList>
            <person name="Imhoff J.F."/>
            <person name="Rahn T."/>
            <person name="Kunzel S."/>
            <person name="Keller A."/>
            <person name="Neulinger S.C."/>
        </authorList>
    </citation>
    <scope>NUCLEOTIDE SEQUENCE</scope>
    <source>
        <strain evidence="12">DSM 4395</strain>
    </source>
</reference>
<name>A0AAJ0UI53_HALSE</name>
<organism evidence="12 13">
    <name type="scientific">Halochromatium salexigens</name>
    <name type="common">Chromatium salexigens</name>
    <dbReference type="NCBI Taxonomy" id="49447"/>
    <lineage>
        <taxon>Bacteria</taxon>
        <taxon>Pseudomonadati</taxon>
        <taxon>Pseudomonadota</taxon>
        <taxon>Gammaproteobacteria</taxon>
        <taxon>Chromatiales</taxon>
        <taxon>Chromatiaceae</taxon>
        <taxon>Halochromatium</taxon>
    </lineage>
</organism>
<evidence type="ECO:0000256" key="9">
    <source>
        <dbReference type="PIRSR" id="PIRSR016262-2"/>
    </source>
</evidence>
<feature type="active site" description="Acyl-thioester intermediate" evidence="6 8">
    <location>
        <position position="187"/>
    </location>
</feature>
<feature type="binding site" evidence="6 9">
    <location>
        <begin position="156"/>
        <end position="158"/>
    </location>
    <ligand>
        <name>substrate</name>
    </ligand>
</feature>
<dbReference type="EMBL" id="NHSF01000072">
    <property type="protein sequence ID" value="MBK5931945.1"/>
    <property type="molecule type" value="Genomic_DNA"/>
</dbReference>
<dbReference type="GO" id="GO:0005737">
    <property type="term" value="C:cytoplasm"/>
    <property type="evidence" value="ECO:0007669"/>
    <property type="project" value="UniProtKB-SubCell"/>
</dbReference>
<comment type="pathway">
    <text evidence="1 6 7">Protein modification; protein lipoylation via endogenous pathway; protein N(6)-(lipoyl)lysine from octanoyl-[acyl-carrier-protein]: step 1/2.</text>
</comment>
<dbReference type="InterPro" id="IPR000544">
    <property type="entry name" value="Octanoyltransferase"/>
</dbReference>
<evidence type="ECO:0000256" key="10">
    <source>
        <dbReference type="PIRSR" id="PIRSR016262-3"/>
    </source>
</evidence>
<reference evidence="12" key="1">
    <citation type="submission" date="2017-05" db="EMBL/GenBank/DDBJ databases">
        <authorList>
            <person name="Imhoff J.F."/>
            <person name="Rahn T."/>
            <person name="Kuenzel S."/>
            <person name="Neulinger S.C."/>
        </authorList>
    </citation>
    <scope>NUCLEOTIDE SEQUENCE</scope>
    <source>
        <strain evidence="12">DSM 4395</strain>
    </source>
</reference>
<keyword evidence="4 6" id="KW-0012">Acyltransferase</keyword>
<evidence type="ECO:0000256" key="1">
    <source>
        <dbReference type="ARBA" id="ARBA00004821"/>
    </source>
</evidence>
<sequence>MPSTASCPCTSRSPVPSEPLPLPLRVRWLGQCDYAATWERMRSFTDAREAGTEDELWLLEHPPVFTLGQAGLPEHVLDPGPIPVIQCDRGGQVTYHGPGQLVAYLLLDLKRSRLGVKQLVHLLEQAIIEFLAEQAIVAQPRADAPGVYVGAAKIASVGLRVRHGCSYHGIALNIDLDPAPFARINPCGYPGLAVTRLCDHGSGIGVQAAGEQFAAHLCRLLGRPLGRDSEVAEGTAI</sequence>
<dbReference type="InterPro" id="IPR004143">
    <property type="entry name" value="BPL_LPL_catalytic"/>
</dbReference>
<feature type="site" description="Lowers pKa of active site Cys" evidence="6 10">
    <location>
        <position position="153"/>
    </location>
</feature>
<dbReference type="Gene3D" id="3.30.930.10">
    <property type="entry name" value="Bira Bifunctional Protein, Domain 2"/>
    <property type="match status" value="1"/>
</dbReference>
<dbReference type="InterPro" id="IPR020605">
    <property type="entry name" value="Octanoyltransferase_CS"/>
</dbReference>
<feature type="binding site" evidence="6 9">
    <location>
        <begin position="169"/>
        <end position="171"/>
    </location>
    <ligand>
        <name>substrate</name>
    </ligand>
</feature>
<proteinExistence type="inferred from homology"/>
<keyword evidence="13" id="KW-1185">Reference proteome</keyword>
<protein>
    <recommendedName>
        <fullName evidence="6 7">Octanoyltransferase</fullName>
        <ecNumber evidence="6 7">2.3.1.181</ecNumber>
    </recommendedName>
    <alternativeName>
        <fullName evidence="6">Lipoate-protein ligase B</fullName>
    </alternativeName>
    <alternativeName>
        <fullName evidence="6">Lipoyl/octanoyl transferase</fullName>
    </alternativeName>
    <alternativeName>
        <fullName evidence="6">Octanoyl-[acyl-carrier-protein]-protein N-octanoyltransferase</fullName>
    </alternativeName>
</protein>
<dbReference type="EC" id="2.3.1.181" evidence="6 7"/>
<dbReference type="PIRSF" id="PIRSF016262">
    <property type="entry name" value="LPLase"/>
    <property type="match status" value="1"/>
</dbReference>
<dbReference type="InterPro" id="IPR045864">
    <property type="entry name" value="aa-tRNA-synth_II/BPL/LPL"/>
</dbReference>
<gene>
    <name evidence="6" type="primary">lipB</name>
    <name evidence="12" type="ORF">CCR82_15755</name>
</gene>
<dbReference type="PROSITE" id="PS01313">
    <property type="entry name" value="LIPB"/>
    <property type="match status" value="1"/>
</dbReference>
<evidence type="ECO:0000256" key="2">
    <source>
        <dbReference type="ARBA" id="ARBA00022490"/>
    </source>
</evidence>
<keyword evidence="2 6" id="KW-0963">Cytoplasm</keyword>
<dbReference type="SUPFAM" id="SSF55681">
    <property type="entry name" value="Class II aaRS and biotin synthetases"/>
    <property type="match status" value="1"/>
</dbReference>
<evidence type="ECO:0000313" key="12">
    <source>
        <dbReference type="EMBL" id="MBK5931945.1"/>
    </source>
</evidence>
<dbReference type="FunFam" id="3.30.930.10:FF:000020">
    <property type="entry name" value="Octanoyltransferase"/>
    <property type="match status" value="1"/>
</dbReference>
<dbReference type="NCBIfam" id="TIGR00214">
    <property type="entry name" value="lipB"/>
    <property type="match status" value="1"/>
</dbReference>
<accession>A0AAJ0UI53</accession>
<dbReference type="GO" id="GO:0033819">
    <property type="term" value="F:lipoyl(octanoyl) transferase activity"/>
    <property type="evidence" value="ECO:0007669"/>
    <property type="project" value="UniProtKB-EC"/>
</dbReference>
<evidence type="ECO:0000256" key="3">
    <source>
        <dbReference type="ARBA" id="ARBA00022679"/>
    </source>
</evidence>
<dbReference type="NCBIfam" id="NF010922">
    <property type="entry name" value="PRK14342.1"/>
    <property type="match status" value="1"/>
</dbReference>
<dbReference type="GO" id="GO:0009249">
    <property type="term" value="P:protein lipoylation"/>
    <property type="evidence" value="ECO:0007669"/>
    <property type="project" value="InterPro"/>
</dbReference>
<dbReference type="PANTHER" id="PTHR10993">
    <property type="entry name" value="OCTANOYLTRANSFERASE"/>
    <property type="match status" value="1"/>
</dbReference>
<dbReference type="HAMAP" id="MF_00013">
    <property type="entry name" value="LipB"/>
    <property type="match status" value="1"/>
</dbReference>
<dbReference type="PROSITE" id="PS51733">
    <property type="entry name" value="BPL_LPL_CATALYTIC"/>
    <property type="match status" value="1"/>
</dbReference>
<feature type="binding site" evidence="6 9">
    <location>
        <begin position="89"/>
        <end position="96"/>
    </location>
    <ligand>
        <name>substrate</name>
    </ligand>
</feature>
<evidence type="ECO:0000259" key="11">
    <source>
        <dbReference type="PROSITE" id="PS51733"/>
    </source>
</evidence>
<keyword evidence="3 6" id="KW-0808">Transferase</keyword>
<evidence type="ECO:0000256" key="7">
    <source>
        <dbReference type="PIRNR" id="PIRNR016262"/>
    </source>
</evidence>
<evidence type="ECO:0000256" key="5">
    <source>
        <dbReference type="ARBA" id="ARBA00024732"/>
    </source>
</evidence>
<dbReference type="Proteomes" id="UP001296967">
    <property type="component" value="Unassembled WGS sequence"/>
</dbReference>
<comment type="caution">
    <text evidence="12">The sequence shown here is derived from an EMBL/GenBank/DDBJ whole genome shotgun (WGS) entry which is preliminary data.</text>
</comment>